<evidence type="ECO:0000256" key="4">
    <source>
        <dbReference type="SAM" id="MobiDB-lite"/>
    </source>
</evidence>
<keyword evidence="3" id="KW-0325">Glycoprotein</keyword>
<dbReference type="InterPro" id="IPR001258">
    <property type="entry name" value="NHL_repeat"/>
</dbReference>
<dbReference type="PROSITE" id="PS51125">
    <property type="entry name" value="NHL"/>
    <property type="match status" value="1"/>
</dbReference>
<protein>
    <recommendedName>
        <fullName evidence="6">Peptidylamidoglycolate lyase</fullName>
    </recommendedName>
</protein>
<dbReference type="EMBL" id="UINC01003519">
    <property type="protein sequence ID" value="SVA07043.1"/>
    <property type="molecule type" value="Genomic_DNA"/>
</dbReference>
<feature type="non-terminal residue" evidence="5">
    <location>
        <position position="316"/>
    </location>
</feature>
<dbReference type="SUPFAM" id="SSF63829">
    <property type="entry name" value="Calcium-dependent phosphotriesterase"/>
    <property type="match status" value="1"/>
</dbReference>
<proteinExistence type="predicted"/>
<accession>A0A381T079</accession>
<feature type="region of interest" description="Disordered" evidence="4">
    <location>
        <begin position="195"/>
        <end position="219"/>
    </location>
</feature>
<dbReference type="PANTHER" id="PTHR10680">
    <property type="entry name" value="PEPTIDYL-GLYCINE ALPHA-AMIDATING MONOOXYGENASE"/>
    <property type="match status" value="1"/>
</dbReference>
<dbReference type="Gene3D" id="2.120.10.30">
    <property type="entry name" value="TolB, C-terminal domain"/>
    <property type="match status" value="1"/>
</dbReference>
<keyword evidence="2" id="KW-0677">Repeat</keyword>
<keyword evidence="1" id="KW-0732">Signal</keyword>
<reference evidence="5" key="1">
    <citation type="submission" date="2018-05" db="EMBL/GenBank/DDBJ databases">
        <authorList>
            <person name="Lanie J.A."/>
            <person name="Ng W.-L."/>
            <person name="Kazmierczak K.M."/>
            <person name="Andrzejewski T.M."/>
            <person name="Davidsen T.M."/>
            <person name="Wayne K.J."/>
            <person name="Tettelin H."/>
            <person name="Glass J.I."/>
            <person name="Rusch D."/>
            <person name="Podicherti R."/>
            <person name="Tsui H.-C.T."/>
            <person name="Winkler M.E."/>
        </authorList>
    </citation>
    <scope>NUCLEOTIDE SEQUENCE</scope>
</reference>
<evidence type="ECO:0000256" key="3">
    <source>
        <dbReference type="ARBA" id="ARBA00023180"/>
    </source>
</evidence>
<organism evidence="5">
    <name type="scientific">marine metagenome</name>
    <dbReference type="NCBI Taxonomy" id="408172"/>
    <lineage>
        <taxon>unclassified sequences</taxon>
        <taxon>metagenomes</taxon>
        <taxon>ecological metagenomes</taxon>
    </lineage>
</organism>
<dbReference type="AlphaFoldDB" id="A0A381T079"/>
<evidence type="ECO:0008006" key="6">
    <source>
        <dbReference type="Google" id="ProtNLM"/>
    </source>
</evidence>
<gene>
    <name evidence="5" type="ORF">METZ01_LOCUS59897</name>
</gene>
<evidence type="ECO:0000313" key="5">
    <source>
        <dbReference type="EMBL" id="SVA07043.1"/>
    </source>
</evidence>
<name>A0A381T079_9ZZZZ</name>
<evidence type="ECO:0000256" key="2">
    <source>
        <dbReference type="ARBA" id="ARBA00022737"/>
    </source>
</evidence>
<dbReference type="Pfam" id="PF01436">
    <property type="entry name" value="NHL"/>
    <property type="match status" value="1"/>
</dbReference>
<dbReference type="InterPro" id="IPR011042">
    <property type="entry name" value="6-blade_b-propeller_TolB-like"/>
</dbReference>
<sequence>MVLLVVISVGRSVLGQEPGVPTFAVDASWPTLPNNWVLGQVSSVTVDSRDHIWVLQRPRTVPEEQQNRAAPPVLVFDDAGNFVRAWGGPGGGYEWPANEHGIHVDSGGSVWVGGNSGQPESDDMLLKFTTEGDLLMQVGRRGQSEGNADTQNLRRPAESFVHQDTNEVYVADGYGNRRVIVLDATTGTFKRTWGAFGNEPLDSPAEPGGDESEGPSQFGTVHGIEVSNDGLVYVADRNNSRVQVFALDGTYRTQAFINQNGGSALTAAGLAFSPDARQQFMYVADQGNSHIHIVDRETLEVLDSFGSEGERPGEFQ</sequence>
<evidence type="ECO:0000256" key="1">
    <source>
        <dbReference type="ARBA" id="ARBA00022729"/>
    </source>
</evidence>
<dbReference type="PANTHER" id="PTHR10680:SF38">
    <property type="entry name" value="BLL1368 PROTEIN"/>
    <property type="match status" value="1"/>
</dbReference>